<dbReference type="EMBL" id="JADWYR010000002">
    <property type="protein sequence ID" value="MBG9378310.1"/>
    <property type="molecule type" value="Genomic_DNA"/>
</dbReference>
<dbReference type="Gene3D" id="1.10.287.130">
    <property type="match status" value="1"/>
</dbReference>
<gene>
    <name evidence="9" type="ORF">I5907_18880</name>
</gene>
<evidence type="ECO:0000256" key="6">
    <source>
        <dbReference type="ARBA" id="ARBA00023136"/>
    </source>
</evidence>
<dbReference type="SUPFAM" id="SSF55874">
    <property type="entry name" value="ATPase domain of HSP90 chaperone/DNA topoisomerase II/histidine kinase"/>
    <property type="match status" value="1"/>
</dbReference>
<dbReference type="InterPro" id="IPR000014">
    <property type="entry name" value="PAS"/>
</dbReference>
<keyword evidence="5 9" id="KW-0418">Kinase</keyword>
<dbReference type="EC" id="2.7.13.3" evidence="2"/>
<dbReference type="RefSeq" id="WP_196992348.1">
    <property type="nucleotide sequence ID" value="NZ_JADWYR010000002.1"/>
</dbReference>
<dbReference type="CDD" id="cd00082">
    <property type="entry name" value="HisKA"/>
    <property type="match status" value="1"/>
</dbReference>
<evidence type="ECO:0000313" key="9">
    <source>
        <dbReference type="EMBL" id="MBG9378310.1"/>
    </source>
</evidence>
<evidence type="ECO:0000256" key="5">
    <source>
        <dbReference type="ARBA" id="ARBA00022777"/>
    </source>
</evidence>
<dbReference type="PROSITE" id="PS50112">
    <property type="entry name" value="PAS"/>
    <property type="match status" value="1"/>
</dbReference>
<feature type="domain" description="PAS" evidence="8">
    <location>
        <begin position="8"/>
        <end position="81"/>
    </location>
</feature>
<dbReference type="InterPro" id="IPR050351">
    <property type="entry name" value="BphY/WalK/GraS-like"/>
</dbReference>
<dbReference type="SMART" id="SM00387">
    <property type="entry name" value="HATPase_c"/>
    <property type="match status" value="1"/>
</dbReference>
<evidence type="ECO:0000256" key="4">
    <source>
        <dbReference type="ARBA" id="ARBA00022679"/>
    </source>
</evidence>
<comment type="caution">
    <text evidence="9">The sequence shown here is derived from an EMBL/GenBank/DDBJ whole genome shotgun (WGS) entry which is preliminary data.</text>
</comment>
<comment type="catalytic activity">
    <reaction evidence="1">
        <text>ATP + protein L-histidine = ADP + protein N-phospho-L-histidine.</text>
        <dbReference type="EC" id="2.7.13.3"/>
    </reaction>
</comment>
<dbReference type="GO" id="GO:0000156">
    <property type="term" value="F:phosphorelay response regulator activity"/>
    <property type="evidence" value="ECO:0007669"/>
    <property type="project" value="TreeGrafter"/>
</dbReference>
<dbReference type="FunFam" id="3.30.565.10:FF:000006">
    <property type="entry name" value="Sensor histidine kinase WalK"/>
    <property type="match status" value="1"/>
</dbReference>
<dbReference type="GO" id="GO:0016020">
    <property type="term" value="C:membrane"/>
    <property type="evidence" value="ECO:0007669"/>
    <property type="project" value="UniProtKB-SubCell"/>
</dbReference>
<dbReference type="PROSITE" id="PS50109">
    <property type="entry name" value="HIS_KIN"/>
    <property type="match status" value="1"/>
</dbReference>
<keyword evidence="3" id="KW-0597">Phosphoprotein</keyword>
<dbReference type="Gene3D" id="3.30.450.20">
    <property type="entry name" value="PAS domain"/>
    <property type="match status" value="1"/>
</dbReference>
<dbReference type="InterPro" id="IPR005467">
    <property type="entry name" value="His_kinase_dom"/>
</dbReference>
<dbReference type="Gene3D" id="3.30.565.10">
    <property type="entry name" value="Histidine kinase-like ATPase, C-terminal domain"/>
    <property type="match status" value="1"/>
</dbReference>
<evidence type="ECO:0000256" key="2">
    <source>
        <dbReference type="ARBA" id="ARBA00012438"/>
    </source>
</evidence>
<keyword evidence="6" id="KW-0472">Membrane</keyword>
<dbReference type="SUPFAM" id="SSF55785">
    <property type="entry name" value="PYP-like sensor domain (PAS domain)"/>
    <property type="match status" value="1"/>
</dbReference>
<feature type="domain" description="Histidine kinase" evidence="7">
    <location>
        <begin position="145"/>
        <end position="364"/>
    </location>
</feature>
<organism evidence="9 10">
    <name type="scientific">Panacibacter microcysteis</name>
    <dbReference type="NCBI Taxonomy" id="2793269"/>
    <lineage>
        <taxon>Bacteria</taxon>
        <taxon>Pseudomonadati</taxon>
        <taxon>Bacteroidota</taxon>
        <taxon>Chitinophagia</taxon>
        <taxon>Chitinophagales</taxon>
        <taxon>Chitinophagaceae</taxon>
        <taxon>Panacibacter</taxon>
    </lineage>
</organism>
<evidence type="ECO:0000259" key="7">
    <source>
        <dbReference type="PROSITE" id="PS50109"/>
    </source>
</evidence>
<dbReference type="Pfam" id="PF02518">
    <property type="entry name" value="HATPase_c"/>
    <property type="match status" value="1"/>
</dbReference>
<dbReference type="GO" id="GO:0007234">
    <property type="term" value="P:osmosensory signaling via phosphorelay pathway"/>
    <property type="evidence" value="ECO:0007669"/>
    <property type="project" value="TreeGrafter"/>
</dbReference>
<dbReference type="InterPro" id="IPR036890">
    <property type="entry name" value="HATPase_C_sf"/>
</dbReference>
<keyword evidence="10" id="KW-1185">Reference proteome</keyword>
<protein>
    <recommendedName>
        <fullName evidence="2">histidine kinase</fullName>
        <ecNumber evidence="2">2.7.13.3</ecNumber>
    </recommendedName>
</protein>
<dbReference type="CDD" id="cd00075">
    <property type="entry name" value="HATPase"/>
    <property type="match status" value="1"/>
</dbReference>
<evidence type="ECO:0000313" key="10">
    <source>
        <dbReference type="Proteomes" id="UP000628448"/>
    </source>
</evidence>
<dbReference type="PRINTS" id="PR00344">
    <property type="entry name" value="BCTRLSENSOR"/>
</dbReference>
<name>A0A931GZP8_9BACT</name>
<accession>A0A931GZP8</accession>
<evidence type="ECO:0000259" key="8">
    <source>
        <dbReference type="PROSITE" id="PS50112"/>
    </source>
</evidence>
<dbReference type="AlphaFoldDB" id="A0A931GZP8"/>
<evidence type="ECO:0000256" key="1">
    <source>
        <dbReference type="ARBA" id="ARBA00000085"/>
    </source>
</evidence>
<dbReference type="PANTHER" id="PTHR42878:SF13">
    <property type="entry name" value="HISTIDINE KINASE"/>
    <property type="match status" value="1"/>
</dbReference>
<dbReference type="InterPro" id="IPR035965">
    <property type="entry name" value="PAS-like_dom_sf"/>
</dbReference>
<reference evidence="9" key="1">
    <citation type="submission" date="2020-11" db="EMBL/GenBank/DDBJ databases">
        <title>Bacterial whole genome sequence for Panacibacter sp. DH6.</title>
        <authorList>
            <person name="Le V."/>
            <person name="Ko S."/>
            <person name="Ahn C.-Y."/>
            <person name="Oh H.-M."/>
        </authorList>
    </citation>
    <scope>NUCLEOTIDE SEQUENCE</scope>
    <source>
        <strain evidence="9">DH6</strain>
    </source>
</reference>
<dbReference type="InterPro" id="IPR036097">
    <property type="entry name" value="HisK_dim/P_sf"/>
</dbReference>
<keyword evidence="4" id="KW-0808">Transferase</keyword>
<dbReference type="SUPFAM" id="SSF47384">
    <property type="entry name" value="Homodimeric domain of signal transducing histidine kinase"/>
    <property type="match status" value="1"/>
</dbReference>
<dbReference type="PANTHER" id="PTHR42878">
    <property type="entry name" value="TWO-COMPONENT HISTIDINE KINASE"/>
    <property type="match status" value="1"/>
</dbReference>
<dbReference type="InterPro" id="IPR003661">
    <property type="entry name" value="HisK_dim/P_dom"/>
</dbReference>
<dbReference type="InterPro" id="IPR004358">
    <property type="entry name" value="Sig_transdc_His_kin-like_C"/>
</dbReference>
<dbReference type="GO" id="GO:0000155">
    <property type="term" value="F:phosphorelay sensor kinase activity"/>
    <property type="evidence" value="ECO:0007669"/>
    <property type="project" value="InterPro"/>
</dbReference>
<evidence type="ECO:0000256" key="3">
    <source>
        <dbReference type="ARBA" id="ARBA00022553"/>
    </source>
</evidence>
<proteinExistence type="predicted"/>
<dbReference type="GO" id="GO:0030295">
    <property type="term" value="F:protein kinase activator activity"/>
    <property type="evidence" value="ECO:0007669"/>
    <property type="project" value="TreeGrafter"/>
</dbReference>
<dbReference type="Proteomes" id="UP000628448">
    <property type="component" value="Unassembled WGS sequence"/>
</dbReference>
<dbReference type="InterPro" id="IPR003594">
    <property type="entry name" value="HATPase_dom"/>
</dbReference>
<sequence length="367" mass="41808">MNDLDVPEQAIFTALIDRTNHICFAFDIDNKKFVYLNRALQFFFRLTDEHIKNNANVLLEYLYEDDAAYAKEGYQKVMEQGLIQNVVLRIKLPDSIIRTLEVEAWQINIKGHNYIAGIANDITEESNQLFVVNRFAEKKNSILEILSHDLAAPLGNIQMCAALLKSDRQKLNNQAIADMLDKIIANSDKGLKLIREFLKKEFLETFEAALVKLRIDIVEKINNFVEEFKRAGSRLNRSVTVSANTQPVFVHVDEPKFIQVIQNLLSNAIKFTPEGGIINISITDRETDVLITIKDNGIGIPTHLQKDLFERFSKAGRPGLQGQKSVGLGMSIIKKIIEWHNGKIWFESAEKKGTTFYIEIPKEQGED</sequence>